<dbReference type="EMBL" id="WHVB01000087">
    <property type="protein sequence ID" value="KAF8462655.1"/>
    <property type="molecule type" value="Genomic_DNA"/>
</dbReference>
<name>A0A9P5MN13_9AGAM</name>
<dbReference type="AlphaFoldDB" id="A0A9P5MN13"/>
<comment type="caution">
    <text evidence="2">The sequence shown here is derived from an EMBL/GenBank/DDBJ whole genome shotgun (WGS) entry which is preliminary data.</text>
</comment>
<evidence type="ECO:0000313" key="2">
    <source>
        <dbReference type="EMBL" id="KAF8462655.1"/>
    </source>
</evidence>
<dbReference type="InterPro" id="IPR016156">
    <property type="entry name" value="FAD/NAD-linked_Rdtase_dimer_sf"/>
</dbReference>
<dbReference type="Proteomes" id="UP000759537">
    <property type="component" value="Unassembled WGS sequence"/>
</dbReference>
<dbReference type="EMBL" id="WHVB01000001">
    <property type="protein sequence ID" value="KAF8487477.1"/>
    <property type="molecule type" value="Genomic_DNA"/>
</dbReference>
<evidence type="ECO:0000313" key="3">
    <source>
        <dbReference type="EMBL" id="KAF8487477.1"/>
    </source>
</evidence>
<reference evidence="2" key="2">
    <citation type="journal article" date="2020" name="Nat. Commun.">
        <title>Large-scale genome sequencing of mycorrhizal fungi provides insights into the early evolution of symbiotic traits.</title>
        <authorList>
            <person name="Miyauchi S."/>
            <person name="Kiss E."/>
            <person name="Kuo A."/>
            <person name="Drula E."/>
            <person name="Kohler A."/>
            <person name="Sanchez-Garcia M."/>
            <person name="Morin E."/>
            <person name="Andreopoulos B."/>
            <person name="Barry K.W."/>
            <person name="Bonito G."/>
            <person name="Buee M."/>
            <person name="Carver A."/>
            <person name="Chen C."/>
            <person name="Cichocki N."/>
            <person name="Clum A."/>
            <person name="Culley D."/>
            <person name="Crous P.W."/>
            <person name="Fauchery L."/>
            <person name="Girlanda M."/>
            <person name="Hayes R.D."/>
            <person name="Keri Z."/>
            <person name="LaButti K."/>
            <person name="Lipzen A."/>
            <person name="Lombard V."/>
            <person name="Magnuson J."/>
            <person name="Maillard F."/>
            <person name="Murat C."/>
            <person name="Nolan M."/>
            <person name="Ohm R.A."/>
            <person name="Pangilinan J."/>
            <person name="Pereira M.F."/>
            <person name="Perotto S."/>
            <person name="Peter M."/>
            <person name="Pfister S."/>
            <person name="Riley R."/>
            <person name="Sitrit Y."/>
            <person name="Stielow J.B."/>
            <person name="Szollosi G."/>
            <person name="Zifcakova L."/>
            <person name="Stursova M."/>
            <person name="Spatafora J.W."/>
            <person name="Tedersoo L."/>
            <person name="Vaario L.M."/>
            <person name="Yamada A."/>
            <person name="Yan M."/>
            <person name="Wang P."/>
            <person name="Xu J."/>
            <person name="Bruns T."/>
            <person name="Baldrian P."/>
            <person name="Vilgalys R."/>
            <person name="Dunand C."/>
            <person name="Henrissat B."/>
            <person name="Grigoriev I.V."/>
            <person name="Hibbett D."/>
            <person name="Nagy L.G."/>
            <person name="Martin F.M."/>
        </authorList>
    </citation>
    <scope>NUCLEOTIDE SEQUENCE</scope>
    <source>
        <strain evidence="2">Prilba</strain>
    </source>
</reference>
<sequence length="62" mass="6512">KVGWSPFLADSRAKTKLGTEGQVKFLAEVTIAILGVHVIGPNAGEMIAEGFLTLEYGAISHA</sequence>
<dbReference type="InterPro" id="IPR004099">
    <property type="entry name" value="Pyr_nucl-diS_OxRdtase_dimer"/>
</dbReference>
<keyword evidence="4" id="KW-1185">Reference proteome</keyword>
<feature type="domain" description="Pyridine nucleotide-disulphide oxidoreductase dimerisation" evidence="1">
    <location>
        <begin position="1"/>
        <end position="58"/>
    </location>
</feature>
<evidence type="ECO:0000313" key="4">
    <source>
        <dbReference type="Proteomes" id="UP000759537"/>
    </source>
</evidence>
<dbReference type="OrthoDB" id="361797at2759"/>
<reference evidence="2" key="1">
    <citation type="submission" date="2019-10" db="EMBL/GenBank/DDBJ databases">
        <authorList>
            <consortium name="DOE Joint Genome Institute"/>
            <person name="Kuo A."/>
            <person name="Miyauchi S."/>
            <person name="Kiss E."/>
            <person name="Drula E."/>
            <person name="Kohler A."/>
            <person name="Sanchez-Garcia M."/>
            <person name="Andreopoulos B."/>
            <person name="Barry K.W."/>
            <person name="Bonito G."/>
            <person name="Buee M."/>
            <person name="Carver A."/>
            <person name="Chen C."/>
            <person name="Cichocki N."/>
            <person name="Clum A."/>
            <person name="Culley D."/>
            <person name="Crous P.W."/>
            <person name="Fauchery L."/>
            <person name="Girlanda M."/>
            <person name="Hayes R."/>
            <person name="Keri Z."/>
            <person name="LaButti K."/>
            <person name="Lipzen A."/>
            <person name="Lombard V."/>
            <person name="Magnuson J."/>
            <person name="Maillard F."/>
            <person name="Morin E."/>
            <person name="Murat C."/>
            <person name="Nolan M."/>
            <person name="Ohm R."/>
            <person name="Pangilinan J."/>
            <person name="Pereira M."/>
            <person name="Perotto S."/>
            <person name="Peter M."/>
            <person name="Riley R."/>
            <person name="Sitrit Y."/>
            <person name="Stielow B."/>
            <person name="Szollosi G."/>
            <person name="Zifcakova L."/>
            <person name="Stursova M."/>
            <person name="Spatafora J.W."/>
            <person name="Tedersoo L."/>
            <person name="Vaario L.-M."/>
            <person name="Yamada A."/>
            <person name="Yan M."/>
            <person name="Wang P."/>
            <person name="Xu J."/>
            <person name="Bruns T."/>
            <person name="Baldrian P."/>
            <person name="Vilgalys R."/>
            <person name="Henrissat B."/>
            <person name="Grigoriev I.V."/>
            <person name="Hibbett D."/>
            <person name="Nagy L.G."/>
            <person name="Martin F.M."/>
        </authorList>
    </citation>
    <scope>NUCLEOTIDE SEQUENCE</scope>
    <source>
        <strain evidence="2">Prilba</strain>
    </source>
</reference>
<evidence type="ECO:0000259" key="1">
    <source>
        <dbReference type="Pfam" id="PF02852"/>
    </source>
</evidence>
<accession>A0A9P5MN13</accession>
<protein>
    <recommendedName>
        <fullName evidence="1">Pyridine nucleotide-disulphide oxidoreductase dimerisation domain-containing protein</fullName>
    </recommendedName>
</protein>
<proteinExistence type="predicted"/>
<feature type="non-terminal residue" evidence="2">
    <location>
        <position position="1"/>
    </location>
</feature>
<dbReference type="SUPFAM" id="SSF55424">
    <property type="entry name" value="FAD/NAD-linked reductases, dimerisation (C-terminal) domain"/>
    <property type="match status" value="1"/>
</dbReference>
<organism evidence="2 4">
    <name type="scientific">Russula ochroleuca</name>
    <dbReference type="NCBI Taxonomy" id="152965"/>
    <lineage>
        <taxon>Eukaryota</taxon>
        <taxon>Fungi</taxon>
        <taxon>Dikarya</taxon>
        <taxon>Basidiomycota</taxon>
        <taxon>Agaricomycotina</taxon>
        <taxon>Agaricomycetes</taxon>
        <taxon>Russulales</taxon>
        <taxon>Russulaceae</taxon>
        <taxon>Russula</taxon>
    </lineage>
</organism>
<dbReference type="Gene3D" id="3.30.390.30">
    <property type="match status" value="1"/>
</dbReference>
<gene>
    <name evidence="3" type="ORF">DFH94DRAFT_621335</name>
    <name evidence="2" type="ORF">DFH94DRAFT_640601</name>
</gene>
<dbReference type="Pfam" id="PF02852">
    <property type="entry name" value="Pyr_redox_dim"/>
    <property type="match status" value="1"/>
</dbReference>